<protein>
    <submittedName>
        <fullName evidence="1">Uncharacterized protein</fullName>
    </submittedName>
</protein>
<accession>A0ABT3GIJ3</accession>
<comment type="caution">
    <text evidence="1">The sequence shown here is derived from an EMBL/GenBank/DDBJ whole genome shotgun (WGS) entry which is preliminary data.</text>
</comment>
<name>A0ABT3GIJ3_9BACT</name>
<gene>
    <name evidence="1" type="ORF">OKA05_12140</name>
</gene>
<dbReference type="EMBL" id="JAPDDT010000004">
    <property type="protein sequence ID" value="MCW1923306.1"/>
    <property type="molecule type" value="Genomic_DNA"/>
</dbReference>
<dbReference type="Proteomes" id="UP001320876">
    <property type="component" value="Unassembled WGS sequence"/>
</dbReference>
<evidence type="ECO:0000313" key="2">
    <source>
        <dbReference type="Proteomes" id="UP001320876"/>
    </source>
</evidence>
<organism evidence="1 2">
    <name type="scientific">Luteolibacter arcticus</name>
    <dbReference type="NCBI Taxonomy" id="1581411"/>
    <lineage>
        <taxon>Bacteria</taxon>
        <taxon>Pseudomonadati</taxon>
        <taxon>Verrucomicrobiota</taxon>
        <taxon>Verrucomicrobiia</taxon>
        <taxon>Verrucomicrobiales</taxon>
        <taxon>Verrucomicrobiaceae</taxon>
        <taxon>Luteolibacter</taxon>
    </lineage>
</organism>
<sequence length="100" mass="11322">MVDACYKFSVMQRNESAINSVVRGIIISRDPGAKTTLHIDRGERIYRDYWPHESIPATFLVGPQETFGAPEPTQSTTLLEMMQNEMNYEAVAGSWMLNLP</sequence>
<dbReference type="RefSeq" id="WP_264487411.1">
    <property type="nucleotide sequence ID" value="NZ_JAPDDT010000004.1"/>
</dbReference>
<proteinExistence type="predicted"/>
<evidence type="ECO:0000313" key="1">
    <source>
        <dbReference type="EMBL" id="MCW1923306.1"/>
    </source>
</evidence>
<keyword evidence="2" id="KW-1185">Reference proteome</keyword>
<reference evidence="1 2" key="1">
    <citation type="submission" date="2022-10" db="EMBL/GenBank/DDBJ databases">
        <title>Luteolibacter arcticus strain CCTCC AB 2014275, whole genome shotgun sequencing project.</title>
        <authorList>
            <person name="Zhao G."/>
            <person name="Shen L."/>
        </authorList>
    </citation>
    <scope>NUCLEOTIDE SEQUENCE [LARGE SCALE GENOMIC DNA]</scope>
    <source>
        <strain evidence="1 2">CCTCC AB 2014275</strain>
    </source>
</reference>